<dbReference type="PROSITE" id="PS00109">
    <property type="entry name" value="PROTEIN_KINASE_TYR"/>
    <property type="match status" value="1"/>
</dbReference>
<evidence type="ECO:0000256" key="6">
    <source>
        <dbReference type="SAM" id="Phobius"/>
    </source>
</evidence>
<evidence type="ECO:0000256" key="1">
    <source>
        <dbReference type="ARBA" id="ARBA00022679"/>
    </source>
</evidence>
<feature type="domain" description="Protein kinase" evidence="7">
    <location>
        <begin position="294"/>
        <end position="576"/>
    </location>
</feature>
<keyword evidence="3 8" id="KW-0418">Kinase</keyword>
<dbReference type="PROSITE" id="PS50011">
    <property type="entry name" value="PROTEIN_KINASE_DOM"/>
    <property type="match status" value="1"/>
</dbReference>
<keyword evidence="9" id="KW-1185">Reference proteome</keyword>
<dbReference type="AlphaFoldDB" id="A0AA36FB03"/>
<evidence type="ECO:0000256" key="2">
    <source>
        <dbReference type="ARBA" id="ARBA00022741"/>
    </source>
</evidence>
<organism evidence="8 9">
    <name type="scientific">Octopus vulgaris</name>
    <name type="common">Common octopus</name>
    <dbReference type="NCBI Taxonomy" id="6645"/>
    <lineage>
        <taxon>Eukaryota</taxon>
        <taxon>Metazoa</taxon>
        <taxon>Spiralia</taxon>
        <taxon>Lophotrochozoa</taxon>
        <taxon>Mollusca</taxon>
        <taxon>Cephalopoda</taxon>
        <taxon>Coleoidea</taxon>
        <taxon>Octopodiformes</taxon>
        <taxon>Octopoda</taxon>
        <taxon>Incirrata</taxon>
        <taxon>Octopodidae</taxon>
        <taxon>Octopus</taxon>
    </lineage>
</organism>
<keyword evidence="1" id="KW-0808">Transferase</keyword>
<dbReference type="InterPro" id="IPR051681">
    <property type="entry name" value="Ser/Thr_Kinases-Pseudokinases"/>
</dbReference>
<dbReference type="PANTHER" id="PTHR44329">
    <property type="entry name" value="SERINE/THREONINE-PROTEIN KINASE TNNI3K-RELATED"/>
    <property type="match status" value="1"/>
</dbReference>
<accession>A0AA36FB03</accession>
<dbReference type="Gene3D" id="1.10.510.10">
    <property type="entry name" value="Transferase(Phosphotransferase) domain 1"/>
    <property type="match status" value="1"/>
</dbReference>
<dbReference type="GO" id="GO:0004674">
    <property type="term" value="F:protein serine/threonine kinase activity"/>
    <property type="evidence" value="ECO:0007669"/>
    <property type="project" value="TreeGrafter"/>
</dbReference>
<sequence>MAPISCITIPEFTQDQFSSNVVNCFTIKDEKTTFKKCFAKVQGGVIDLRSLSGEEGVPRFSTTFNKWNYTFDPCILFNQPQNPERSLGDKCRYIVMCKSKISRNRMYNYAVGTKEHSNIGNVWFPYLNKYVLSVSYKGLKSHRKLWVHVALVCDADRKGPDDGLFQILTDELKKDIYAELRHRCACINGCGKAAVNFTRPVLISTNETEKAVSSEKDGMLTGLIVGGIALLMVIVLIVGLCHSSSSITFYQKLPTKSRRREAIKAQLDYEPELAQSKKRELPVINCCIIPASQIETGKRLGGGIFADTFVGKWDSWTVAVKRLTLVIHPNQLSSSLIEWMKKEVNYFRKHRHRNIVSVLGLCLETRLPCLMVEFVEGVALRDYMKHNYNCMTWPLRARICLQASEGLHFLHSRKPAILHRDIRCANIFISDHDIVKVADFGITKLLQPLREECNKEDCACQKHLSACAPSIRWTAPEVLRNPRAREEDRCFSTASDVYSFGVFMWEILYNKDPFYEIDNEEKVLISCDEMQGYSESFKELPKSKLLKGDYTDPVIHRRILQFYGSQSIYSNFHNYVVIVDGDIVGECSIE</sequence>
<keyword evidence="2 5" id="KW-0547">Nucleotide-binding</keyword>
<evidence type="ECO:0000256" key="4">
    <source>
        <dbReference type="ARBA" id="ARBA00022840"/>
    </source>
</evidence>
<evidence type="ECO:0000256" key="3">
    <source>
        <dbReference type="ARBA" id="ARBA00022777"/>
    </source>
</evidence>
<feature type="transmembrane region" description="Helical" evidence="6">
    <location>
        <begin position="220"/>
        <end position="240"/>
    </location>
</feature>
<keyword evidence="6" id="KW-1133">Transmembrane helix</keyword>
<evidence type="ECO:0000313" key="8">
    <source>
        <dbReference type="EMBL" id="CAI9730957.1"/>
    </source>
</evidence>
<proteinExistence type="predicted"/>
<evidence type="ECO:0000256" key="5">
    <source>
        <dbReference type="PROSITE-ProRule" id="PRU10141"/>
    </source>
</evidence>
<dbReference type="SMART" id="SM00219">
    <property type="entry name" value="TyrKc"/>
    <property type="match status" value="1"/>
</dbReference>
<name>A0AA36FB03_OCTVU</name>
<dbReference type="InterPro" id="IPR000719">
    <property type="entry name" value="Prot_kinase_dom"/>
</dbReference>
<feature type="binding site" evidence="5">
    <location>
        <position position="321"/>
    </location>
    <ligand>
        <name>ATP</name>
        <dbReference type="ChEBI" id="CHEBI:30616"/>
    </ligand>
</feature>
<evidence type="ECO:0000313" key="9">
    <source>
        <dbReference type="Proteomes" id="UP001162480"/>
    </source>
</evidence>
<gene>
    <name evidence="8" type="ORF">OCTVUL_1B025273</name>
</gene>
<dbReference type="GO" id="GO:0005524">
    <property type="term" value="F:ATP binding"/>
    <property type="evidence" value="ECO:0007669"/>
    <property type="project" value="UniProtKB-UniRule"/>
</dbReference>
<dbReference type="PROSITE" id="PS00107">
    <property type="entry name" value="PROTEIN_KINASE_ATP"/>
    <property type="match status" value="1"/>
</dbReference>
<dbReference type="GO" id="GO:0004713">
    <property type="term" value="F:protein tyrosine kinase activity"/>
    <property type="evidence" value="ECO:0007669"/>
    <property type="project" value="InterPro"/>
</dbReference>
<keyword evidence="4 5" id="KW-0067">ATP-binding</keyword>
<dbReference type="PANTHER" id="PTHR44329:SF288">
    <property type="entry name" value="MITOGEN-ACTIVATED PROTEIN KINASE KINASE KINASE 20"/>
    <property type="match status" value="1"/>
</dbReference>
<dbReference type="InterPro" id="IPR011009">
    <property type="entry name" value="Kinase-like_dom_sf"/>
</dbReference>
<dbReference type="Proteomes" id="UP001162480">
    <property type="component" value="Chromosome 12"/>
</dbReference>
<dbReference type="EMBL" id="OX597825">
    <property type="protein sequence ID" value="CAI9730957.1"/>
    <property type="molecule type" value="Genomic_DNA"/>
</dbReference>
<dbReference type="InterPro" id="IPR020635">
    <property type="entry name" value="Tyr_kinase_cat_dom"/>
</dbReference>
<dbReference type="InterPro" id="IPR008266">
    <property type="entry name" value="Tyr_kinase_AS"/>
</dbReference>
<dbReference type="InterPro" id="IPR001245">
    <property type="entry name" value="Ser-Thr/Tyr_kinase_cat_dom"/>
</dbReference>
<protein>
    <submittedName>
        <fullName evidence="8">Serine serine/threonine-protein kinase drkC</fullName>
    </submittedName>
</protein>
<keyword evidence="6" id="KW-0812">Transmembrane</keyword>
<reference evidence="8" key="1">
    <citation type="submission" date="2023-08" db="EMBL/GenBank/DDBJ databases">
        <authorList>
            <person name="Alioto T."/>
            <person name="Alioto T."/>
            <person name="Gomez Garrido J."/>
        </authorList>
    </citation>
    <scope>NUCLEOTIDE SEQUENCE</scope>
</reference>
<dbReference type="Pfam" id="PF07714">
    <property type="entry name" value="PK_Tyr_Ser-Thr"/>
    <property type="match status" value="1"/>
</dbReference>
<dbReference type="SUPFAM" id="SSF56112">
    <property type="entry name" value="Protein kinase-like (PK-like)"/>
    <property type="match status" value="1"/>
</dbReference>
<evidence type="ECO:0000259" key="7">
    <source>
        <dbReference type="PROSITE" id="PS50011"/>
    </source>
</evidence>
<keyword evidence="6" id="KW-0472">Membrane</keyword>
<dbReference type="InterPro" id="IPR017441">
    <property type="entry name" value="Protein_kinase_ATP_BS"/>
</dbReference>